<gene>
    <name evidence="6" type="ordered locus">GOX1545</name>
</gene>
<dbReference type="CDD" id="cd03220">
    <property type="entry name" value="ABC_KpsT_Wzt"/>
    <property type="match status" value="1"/>
</dbReference>
<dbReference type="PROSITE" id="PS50893">
    <property type="entry name" value="ABC_TRANSPORTER_2"/>
    <property type="match status" value="1"/>
</dbReference>
<reference evidence="6 7" key="1">
    <citation type="journal article" date="2005" name="Nat. Biotechnol.">
        <title>Complete genome sequence of the acetic acid bacterium Gluconobacter oxydans.</title>
        <authorList>
            <person name="Prust C."/>
            <person name="Hoffmeister M."/>
            <person name="Liesegang H."/>
            <person name="Wiezer A."/>
            <person name="Fricke W.F."/>
            <person name="Ehrenreich A."/>
            <person name="Gottschalk G."/>
            <person name="Deppenmeier U."/>
        </authorList>
    </citation>
    <scope>NUCLEOTIDE SEQUENCE [LARGE SCALE GENOMIC DNA]</scope>
    <source>
        <strain evidence="6 7">621H</strain>
    </source>
</reference>
<dbReference type="Gene3D" id="3.40.50.300">
    <property type="entry name" value="P-loop containing nucleotide triphosphate hydrolases"/>
    <property type="match status" value="1"/>
</dbReference>
<dbReference type="GO" id="GO:0140359">
    <property type="term" value="F:ABC-type transporter activity"/>
    <property type="evidence" value="ECO:0007669"/>
    <property type="project" value="InterPro"/>
</dbReference>
<dbReference type="EMBL" id="CP000009">
    <property type="protein sequence ID" value="AAW61287.1"/>
    <property type="molecule type" value="Genomic_DNA"/>
</dbReference>
<evidence type="ECO:0000256" key="1">
    <source>
        <dbReference type="ARBA" id="ARBA00005417"/>
    </source>
</evidence>
<dbReference type="InterPro" id="IPR003593">
    <property type="entry name" value="AAA+_ATPase"/>
</dbReference>
<evidence type="ECO:0000259" key="5">
    <source>
        <dbReference type="PROSITE" id="PS50893"/>
    </source>
</evidence>
<dbReference type="eggNOG" id="COG1134">
    <property type="taxonomic scope" value="Bacteria"/>
</dbReference>
<dbReference type="InterPro" id="IPR017871">
    <property type="entry name" value="ABC_transporter-like_CS"/>
</dbReference>
<evidence type="ECO:0000313" key="6">
    <source>
        <dbReference type="EMBL" id="AAW61287.1"/>
    </source>
</evidence>
<keyword evidence="2" id="KW-0813">Transport</keyword>
<dbReference type="GO" id="GO:0016887">
    <property type="term" value="F:ATP hydrolysis activity"/>
    <property type="evidence" value="ECO:0007669"/>
    <property type="project" value="InterPro"/>
</dbReference>
<dbReference type="SUPFAM" id="SSF52540">
    <property type="entry name" value="P-loop containing nucleoside triphosphate hydrolases"/>
    <property type="match status" value="1"/>
</dbReference>
<dbReference type="PANTHER" id="PTHR46743">
    <property type="entry name" value="TEICHOIC ACIDS EXPORT ATP-BINDING PROTEIN TAGH"/>
    <property type="match status" value="1"/>
</dbReference>
<feature type="domain" description="ABC transporter" evidence="5">
    <location>
        <begin position="77"/>
        <end position="288"/>
    </location>
</feature>
<comment type="similarity">
    <text evidence="1">Belongs to the ABC transporter superfamily.</text>
</comment>
<evidence type="ECO:0000313" key="7">
    <source>
        <dbReference type="Proteomes" id="UP000006375"/>
    </source>
</evidence>
<dbReference type="InterPro" id="IPR027417">
    <property type="entry name" value="P-loop_NTPase"/>
</dbReference>
<dbReference type="Pfam" id="PF00005">
    <property type="entry name" value="ABC_tran"/>
    <property type="match status" value="1"/>
</dbReference>
<dbReference type="PANTHER" id="PTHR46743:SF2">
    <property type="entry name" value="TEICHOIC ACIDS EXPORT ATP-BINDING PROTEIN TAGH"/>
    <property type="match status" value="1"/>
</dbReference>
<protein>
    <submittedName>
        <fullName evidence="6">ABC transporter ATP-binding protein</fullName>
    </submittedName>
</protein>
<evidence type="ECO:0000256" key="3">
    <source>
        <dbReference type="ARBA" id="ARBA00022741"/>
    </source>
</evidence>
<name>Q5FQQ9_GLUOX</name>
<sequence>MRLSGAQHSDTACFCGFWRPSCSAGCGRAFPTGSDLMPGIVVDRLCIDFPLYHGQSRSLKRQVGKTLTRFAPSSPSAHLMHDQRERTIVSVLREISFTLRSGERLGLIGSNGAGKTTLLRALAGIYEPVAGRVRLEGTMRTLLDSSLGMNPDLTGRENIRLKGRYEGLSRQQIDRIEQDVQDFAELGPYMDMPVKAYSAGMSVRLAFGLATASAPEILLMDEWFLAGDGIFMNKARTRLEELVQKAEILVLSTHQPEIMRQWCTRVLWLENGHVRMDASPDEVLDVYLAHTG</sequence>
<organism evidence="6 7">
    <name type="scientific">Gluconobacter oxydans (strain 621H)</name>
    <name type="common">Gluconobacter suboxydans</name>
    <dbReference type="NCBI Taxonomy" id="290633"/>
    <lineage>
        <taxon>Bacteria</taxon>
        <taxon>Pseudomonadati</taxon>
        <taxon>Pseudomonadota</taxon>
        <taxon>Alphaproteobacteria</taxon>
        <taxon>Acetobacterales</taxon>
        <taxon>Acetobacteraceae</taxon>
        <taxon>Gluconobacter</taxon>
    </lineage>
</organism>
<keyword evidence="7" id="KW-1185">Reference proteome</keyword>
<evidence type="ECO:0000256" key="4">
    <source>
        <dbReference type="ARBA" id="ARBA00022840"/>
    </source>
</evidence>
<evidence type="ECO:0000256" key="2">
    <source>
        <dbReference type="ARBA" id="ARBA00022448"/>
    </source>
</evidence>
<dbReference type="GO" id="GO:0005524">
    <property type="term" value="F:ATP binding"/>
    <property type="evidence" value="ECO:0007669"/>
    <property type="project" value="UniProtKB-KW"/>
</dbReference>
<proteinExistence type="inferred from homology"/>
<keyword evidence="4 6" id="KW-0067">ATP-binding</keyword>
<dbReference type="InterPro" id="IPR050683">
    <property type="entry name" value="Bact_Polysacc_Export_ATP-bd"/>
</dbReference>
<dbReference type="InterPro" id="IPR003439">
    <property type="entry name" value="ABC_transporter-like_ATP-bd"/>
</dbReference>
<dbReference type="HOGENOM" id="CLU_000604_1_2_5"/>
<dbReference type="STRING" id="290633.GOX1545"/>
<dbReference type="Proteomes" id="UP000006375">
    <property type="component" value="Chromosome"/>
</dbReference>
<dbReference type="AlphaFoldDB" id="Q5FQQ9"/>
<dbReference type="PROSITE" id="PS00211">
    <property type="entry name" value="ABC_TRANSPORTER_1"/>
    <property type="match status" value="1"/>
</dbReference>
<dbReference type="KEGG" id="gox:GOX1545"/>
<keyword evidence="3" id="KW-0547">Nucleotide-binding</keyword>
<dbReference type="SMART" id="SM00382">
    <property type="entry name" value="AAA"/>
    <property type="match status" value="1"/>
</dbReference>
<accession>Q5FQQ9</accession>
<dbReference type="GO" id="GO:0016020">
    <property type="term" value="C:membrane"/>
    <property type="evidence" value="ECO:0007669"/>
    <property type="project" value="InterPro"/>
</dbReference>
<dbReference type="InterPro" id="IPR015860">
    <property type="entry name" value="ABC_transpr_TagH-like"/>
</dbReference>